<dbReference type="Gene3D" id="2.60.120.260">
    <property type="entry name" value="Galactose-binding domain-like"/>
    <property type="match status" value="1"/>
</dbReference>
<name>A0ABY7FU89_MYAAR</name>
<evidence type="ECO:0000256" key="3">
    <source>
        <dbReference type="ARBA" id="ARBA00022801"/>
    </source>
</evidence>
<comment type="similarity">
    <text evidence="1">Belongs to the protein-tyrosine phosphatase family.</text>
</comment>
<feature type="domain" description="Sushi" evidence="10">
    <location>
        <begin position="139"/>
        <end position="193"/>
    </location>
</feature>
<dbReference type="SUPFAM" id="SSF57535">
    <property type="entry name" value="Complement control module/SCR domain"/>
    <property type="match status" value="5"/>
</dbReference>
<feature type="domain" description="Sushi" evidence="10">
    <location>
        <begin position="561"/>
        <end position="620"/>
    </location>
</feature>
<keyword evidence="5 6" id="KW-1015">Disulfide bond</keyword>
<evidence type="ECO:0000256" key="1">
    <source>
        <dbReference type="ARBA" id="ARBA00009580"/>
    </source>
</evidence>
<feature type="domain" description="Tyrosine-protein phosphatase" evidence="8">
    <location>
        <begin position="1026"/>
        <end position="1284"/>
    </location>
</feature>
<dbReference type="PROSITE" id="PS50055">
    <property type="entry name" value="TYR_PHOSPHATASE_PTP"/>
    <property type="match status" value="2"/>
</dbReference>
<reference evidence="11" key="1">
    <citation type="submission" date="2022-11" db="EMBL/GenBank/DDBJ databases">
        <title>Centuries of genome instability and evolution in soft-shell clam transmissible cancer (bioRxiv).</title>
        <authorList>
            <person name="Hart S.F.M."/>
            <person name="Yonemitsu M.A."/>
            <person name="Giersch R.M."/>
            <person name="Beal B.F."/>
            <person name="Arriagada G."/>
            <person name="Davis B.W."/>
            <person name="Ostrander E.A."/>
            <person name="Goff S.P."/>
            <person name="Metzger M.J."/>
        </authorList>
    </citation>
    <scope>NUCLEOTIDE SEQUENCE</scope>
    <source>
        <strain evidence="11">MELC-2E11</strain>
        <tissue evidence="11">Siphon/mantle</tissue>
    </source>
</reference>
<proteinExistence type="inferred from homology"/>
<evidence type="ECO:0000313" key="12">
    <source>
        <dbReference type="Proteomes" id="UP001164746"/>
    </source>
</evidence>
<dbReference type="InterPro" id="IPR035976">
    <property type="entry name" value="Sushi/SCR/CCP_sf"/>
</dbReference>
<feature type="disulfide bond" evidence="6">
    <location>
        <begin position="563"/>
        <end position="606"/>
    </location>
</feature>
<dbReference type="CDD" id="cd00033">
    <property type="entry name" value="CCP"/>
    <property type="match status" value="3"/>
</dbReference>
<dbReference type="PROSITE" id="PS00383">
    <property type="entry name" value="TYR_PHOSPHATASE_1"/>
    <property type="match status" value="2"/>
</dbReference>
<evidence type="ECO:0000256" key="7">
    <source>
        <dbReference type="SAM" id="SignalP"/>
    </source>
</evidence>
<feature type="domain" description="Sushi" evidence="10">
    <location>
        <begin position="359"/>
        <end position="425"/>
    </location>
</feature>
<dbReference type="Gene3D" id="3.90.190.10">
    <property type="entry name" value="Protein tyrosine phosphatase superfamily"/>
    <property type="match status" value="2"/>
</dbReference>
<evidence type="ECO:0000256" key="4">
    <source>
        <dbReference type="ARBA" id="ARBA00022912"/>
    </source>
</evidence>
<feature type="signal peptide" evidence="7">
    <location>
        <begin position="1"/>
        <end position="21"/>
    </location>
</feature>
<feature type="domain" description="Tyrosine specific protein phosphatases" evidence="9">
    <location>
        <begin position="931"/>
        <end position="973"/>
    </location>
</feature>
<evidence type="ECO:0000313" key="11">
    <source>
        <dbReference type="EMBL" id="WAR24612.1"/>
    </source>
</evidence>
<feature type="domain" description="Tyrosine specific protein phosphatases" evidence="9">
    <location>
        <begin position="1200"/>
        <end position="1275"/>
    </location>
</feature>
<evidence type="ECO:0000256" key="6">
    <source>
        <dbReference type="PROSITE-ProRule" id="PRU00302"/>
    </source>
</evidence>
<dbReference type="SUPFAM" id="SSF49785">
    <property type="entry name" value="Galactose-binding domain-like"/>
    <property type="match status" value="1"/>
</dbReference>
<dbReference type="Pfam" id="PF00102">
    <property type="entry name" value="Y_phosphatase"/>
    <property type="match status" value="2"/>
</dbReference>
<dbReference type="SMART" id="SM00194">
    <property type="entry name" value="PTPc"/>
    <property type="match status" value="2"/>
</dbReference>
<evidence type="ECO:0000259" key="9">
    <source>
        <dbReference type="PROSITE" id="PS50056"/>
    </source>
</evidence>
<dbReference type="InterPro" id="IPR050348">
    <property type="entry name" value="Protein-Tyr_Phosphatase"/>
</dbReference>
<keyword evidence="4" id="KW-0904">Protein phosphatase</keyword>
<dbReference type="EMBL" id="CP111024">
    <property type="protein sequence ID" value="WAR24612.1"/>
    <property type="molecule type" value="Genomic_DNA"/>
</dbReference>
<feature type="domain" description="Sushi" evidence="10">
    <location>
        <begin position="256"/>
        <end position="320"/>
    </location>
</feature>
<feature type="disulfide bond" evidence="6">
    <location>
        <begin position="291"/>
        <end position="318"/>
    </location>
</feature>
<dbReference type="SMART" id="SM00404">
    <property type="entry name" value="PTPc_motif"/>
    <property type="match status" value="2"/>
</dbReference>
<dbReference type="Proteomes" id="UP001164746">
    <property type="component" value="Chromosome 13"/>
</dbReference>
<gene>
    <name evidence="11" type="ORF">MAR_038281</name>
</gene>
<dbReference type="SMART" id="SM00032">
    <property type="entry name" value="CCP"/>
    <property type="match status" value="6"/>
</dbReference>
<dbReference type="PRINTS" id="PR00700">
    <property type="entry name" value="PRTYPHPHTASE"/>
</dbReference>
<dbReference type="SUPFAM" id="SSF52799">
    <property type="entry name" value="(Phosphotyrosine protein) phosphatases II"/>
    <property type="match status" value="2"/>
</dbReference>
<comment type="caution">
    <text evidence="6">Lacks conserved residue(s) required for the propagation of feature annotation.</text>
</comment>
<evidence type="ECO:0000256" key="2">
    <source>
        <dbReference type="ARBA" id="ARBA00013064"/>
    </source>
</evidence>
<protein>
    <recommendedName>
        <fullName evidence="2">protein-tyrosine-phosphatase</fullName>
        <ecNumber evidence="2">3.1.3.48</ecNumber>
    </recommendedName>
</protein>
<dbReference type="Gene3D" id="2.10.70.10">
    <property type="entry name" value="Complement Module, domain 1"/>
    <property type="match status" value="5"/>
</dbReference>
<keyword evidence="7" id="KW-0732">Signal</keyword>
<dbReference type="PANTHER" id="PTHR19134">
    <property type="entry name" value="RECEPTOR-TYPE TYROSINE-PROTEIN PHOSPHATASE"/>
    <property type="match status" value="1"/>
</dbReference>
<dbReference type="InterPro" id="IPR008979">
    <property type="entry name" value="Galactose-bd-like_sf"/>
</dbReference>
<evidence type="ECO:0000259" key="8">
    <source>
        <dbReference type="PROSITE" id="PS50055"/>
    </source>
</evidence>
<dbReference type="InterPro" id="IPR000387">
    <property type="entry name" value="Tyr_Pase_dom"/>
</dbReference>
<keyword evidence="3" id="KW-0378">Hydrolase</keyword>
<evidence type="ECO:0000256" key="5">
    <source>
        <dbReference type="ARBA" id="ARBA00023157"/>
    </source>
</evidence>
<feature type="domain" description="Tyrosine-protein phosphatase" evidence="8">
    <location>
        <begin position="761"/>
        <end position="1019"/>
    </location>
</feature>
<sequence>MEKVNMKLTLLLLLLPCTAFGNWSDRHYTGQNIALLRTAIQSPGRYENRYASLAVDGINSSEPIYCSHTDESQNEAYWEVTFEQSYLLKGVVIVNSISEGIDMETKSLKISVYASDNPIPNEHNKAYITLCEVFVFAVVTCPLMPIKNGQPLPKSFSITTVTVECDTSGYKASTDRVTCLNTGKWNEIPKCNPYCVWHVDNGYIVDYHNNNERINSPILGWIKVRCNAGYWFTATDTYECTFNRGWYTPIPSCVPVTCQCPSLEFGVYEVKTNNRECDGNENYDTVIVPKCWDGYNLESNTERKCTDGPRWSGNTPSCVRMKCNNPACHTGYKLKGSIRVRKCSEHGRWSGMSPVCEIVICRKPSRLIDGYYMLPNQTQTLSKEEFKFNTTVVPHCNSGYYVRNFSVRACDSTGNWDGIEPTCEKIHCPVMQTSDHVFKYSANHTIVDQNIIYINTSVYLECKAGFYSTSSRTLQMCLLNGRLSGMEPRCSKVVCVPSAGQIKRVITGIPVTVVGPIKYNENRNVSVNDSLFLHEGGDLIVYCAANGSLVWSITGPPTLRPVCPLITLTHGWTNHTCTSENWCEAGKSVNITCKRGYAAAHGTATCTSNHTWSNRIYCQANEGSVSDSQVAVVGGAAGGAGVLLVALLAAAGFVIYRRYKETKKKTDRYEGSSSQNRDQPNEYSEIGATESAFVSKGDSEYVYASNSTKTTCLNNDFEEIDTTLVDTTYYDFDMQERMPTSAIKIDNLYDAILSPTHLEEMKIQFKEFPKGLTDNYYEALKNQNRPKNRYKNIYPYDATRVILQKDEQHCTDYINASLIHGYTQSGEFVAAQGPTKEILVDFWRMVWQLRIGKIVMLTKLKEDKKIKCEQYWPDEGSIQYDKFKITHRRTELFSDFVIRKLALQKDGKEERMVYHFHFTSWPDKSVPQYASSLVHFRQKIVNAVVKNKGPDIVHCSAGVGRTGTFIALNILTEQASTVGYVDPDQYIFLHMALLETLMLSTSAQPASEFLTAYKDLLSFDKDRRKLDVLFSRMEKMSPMADECQYVSAKDVRNRNKNRYSNILPVADHMPHLTPSGQRSEPDYINAVLLPGYKKKGAFIVTQTPLEVTKTDFWRLVVEHDVHTIVMMNNRSEMKEDEIYWPENEDSETYDNMTIAKTFEECEDCLRKIKLDLNRFGKTRKLQQIQFEGWPDDSALPSSPKSVINLLHAVQYWQHQSGNKPVLVHCMNGADRSGLFCVASVVLERMKIEQDVAITQVIKEMRNYREHIIPSLEQFQFVHEVVKEYILQNETYSNFTD</sequence>
<evidence type="ECO:0000259" key="10">
    <source>
        <dbReference type="PROSITE" id="PS50923"/>
    </source>
</evidence>
<dbReference type="PROSITE" id="PS50923">
    <property type="entry name" value="SUSHI"/>
    <property type="match status" value="4"/>
</dbReference>
<feature type="chain" id="PRO_5045386832" description="protein-tyrosine-phosphatase" evidence="7">
    <location>
        <begin position="22"/>
        <end position="1296"/>
    </location>
</feature>
<accession>A0ABY7FU89</accession>
<keyword evidence="12" id="KW-1185">Reference proteome</keyword>
<dbReference type="InterPro" id="IPR016130">
    <property type="entry name" value="Tyr_Pase_AS"/>
</dbReference>
<keyword evidence="6" id="KW-0768">Sushi</keyword>
<organism evidence="11 12">
    <name type="scientific">Mya arenaria</name>
    <name type="common">Soft-shell clam</name>
    <dbReference type="NCBI Taxonomy" id="6604"/>
    <lineage>
        <taxon>Eukaryota</taxon>
        <taxon>Metazoa</taxon>
        <taxon>Spiralia</taxon>
        <taxon>Lophotrochozoa</taxon>
        <taxon>Mollusca</taxon>
        <taxon>Bivalvia</taxon>
        <taxon>Autobranchia</taxon>
        <taxon>Heteroconchia</taxon>
        <taxon>Euheterodonta</taxon>
        <taxon>Imparidentia</taxon>
        <taxon>Neoheterodontei</taxon>
        <taxon>Myida</taxon>
        <taxon>Myoidea</taxon>
        <taxon>Myidae</taxon>
        <taxon>Mya</taxon>
    </lineage>
</organism>
<dbReference type="InterPro" id="IPR000242">
    <property type="entry name" value="PTP_cat"/>
</dbReference>
<dbReference type="InterPro" id="IPR029021">
    <property type="entry name" value="Prot-tyrosine_phosphatase-like"/>
</dbReference>
<dbReference type="InterPro" id="IPR003595">
    <property type="entry name" value="Tyr_Pase_cat"/>
</dbReference>
<dbReference type="EC" id="3.1.3.48" evidence="2"/>
<dbReference type="PROSITE" id="PS50056">
    <property type="entry name" value="TYR_PHOSPHATASE_2"/>
    <property type="match status" value="2"/>
</dbReference>
<dbReference type="InterPro" id="IPR000436">
    <property type="entry name" value="Sushi_SCR_CCP_dom"/>
</dbReference>
<dbReference type="Pfam" id="PF00084">
    <property type="entry name" value="Sushi"/>
    <property type="match status" value="3"/>
</dbReference>
<dbReference type="PANTHER" id="PTHR19134:SF562">
    <property type="entry name" value="PROTEIN-TYROSINE-PHOSPHATASE"/>
    <property type="match status" value="1"/>
</dbReference>
<feature type="disulfide bond" evidence="6">
    <location>
        <begin position="396"/>
        <end position="423"/>
    </location>
</feature>